<feature type="compositionally biased region" description="Polar residues" evidence="2">
    <location>
        <begin position="2087"/>
        <end position="2100"/>
    </location>
</feature>
<accession>A0AAD9R7G8</accession>
<keyword evidence="6" id="KW-1185">Reference proteome</keyword>
<evidence type="ECO:0000256" key="2">
    <source>
        <dbReference type="SAM" id="MobiDB-lite"/>
    </source>
</evidence>
<dbReference type="Proteomes" id="UP001249851">
    <property type="component" value="Unassembled WGS sequence"/>
</dbReference>
<dbReference type="Pfam" id="PF12770">
    <property type="entry name" value="CHAT"/>
    <property type="match status" value="1"/>
</dbReference>
<feature type="compositionally biased region" description="Polar residues" evidence="2">
    <location>
        <begin position="1863"/>
        <end position="1901"/>
    </location>
</feature>
<dbReference type="SMART" id="SM00028">
    <property type="entry name" value="TPR"/>
    <property type="match status" value="24"/>
</dbReference>
<dbReference type="Pfam" id="PF13176">
    <property type="entry name" value="TPR_7"/>
    <property type="match status" value="1"/>
</dbReference>
<name>A0AAD9R7G8_ACRCE</name>
<evidence type="ECO:0000259" key="4">
    <source>
        <dbReference type="Pfam" id="PF26117"/>
    </source>
</evidence>
<dbReference type="PROSITE" id="PS50005">
    <property type="entry name" value="TPR"/>
    <property type="match status" value="6"/>
</dbReference>
<evidence type="ECO:0000313" key="6">
    <source>
        <dbReference type="Proteomes" id="UP001249851"/>
    </source>
</evidence>
<evidence type="ECO:0000313" key="5">
    <source>
        <dbReference type="EMBL" id="KAK2574455.1"/>
    </source>
</evidence>
<dbReference type="EMBL" id="JARQWQ010000001">
    <property type="protein sequence ID" value="KAK2574455.1"/>
    <property type="molecule type" value="Genomic_DNA"/>
</dbReference>
<feature type="repeat" description="TPR" evidence="1">
    <location>
        <begin position="568"/>
        <end position="601"/>
    </location>
</feature>
<feature type="domain" description="TTC28 C-terminal" evidence="4">
    <location>
        <begin position="1719"/>
        <end position="1819"/>
    </location>
</feature>
<dbReference type="Pfam" id="PF13424">
    <property type="entry name" value="TPR_12"/>
    <property type="match status" value="9"/>
</dbReference>
<feature type="region of interest" description="Disordered" evidence="2">
    <location>
        <begin position="2044"/>
        <end position="2139"/>
    </location>
</feature>
<evidence type="ECO:0000256" key="1">
    <source>
        <dbReference type="PROSITE-ProRule" id="PRU00339"/>
    </source>
</evidence>
<feature type="repeat" description="TPR" evidence="1">
    <location>
        <begin position="488"/>
        <end position="521"/>
    </location>
</feature>
<feature type="repeat" description="TPR" evidence="1">
    <location>
        <begin position="688"/>
        <end position="721"/>
    </location>
</feature>
<dbReference type="InterPro" id="IPR024983">
    <property type="entry name" value="CHAT_dom"/>
</dbReference>
<sequence>MVCETSNCGRTKKNILFEGLKAYYRQGVALQCLGRHADALGAFASALAQDDKSPQLLTSLTEAALKSPLRATLEPIYNQLNKMKLDKSPFVMISVIGQELLSVGHITAAVDCLEAALKVGTCGLRLRGSVISALSTAYWKIGNVKKAVEYMKQDLETAQSLNDKGGVCRAHGNLGGAYYSQRMYKEAIEHQKAQLAISMNVKDRKTSAAALSSLGHSYVSVVDYSNALASHKQSCQMYKELKDKQGEARELGNVGAVHVLLADYDNAIRCHQEHLKIAFELGDQTEEGRAYSNLGSTFHYKRDFEKAIQYHRKVLDVAKKTKDSFMEVRAYAGLGHALRCNGDTEQAKMFHEHQLALSIKLKDRAAEGRALSNLGIIFHQKGQYGQALKLHKKHLAICKELKDRAGQGRAYGNMGCAYSACAKYDQAIKFHKQELLISKEVNDRPSEACTQGNLAVAYQAIGSLDKSLKHYQQHLAISQELGDQSNEAIALSNLGNFYSSCGNFVKAIPYYENFLSVSKHLRDRSGECKACHNLGFAHYSLGNHLDAVPYYERNVTIAKDLEDRSSLARGYCNLGLVYSALGKHDKALECQKEFLTVSQEASNVQGEFKACGNVGDIYISLGNTEQGIRFFQEQLQVAKKAQDISLESEALGALGSAHRTAGNLESALSFFQTELELRRRVNDSLGICKALSNLGAVYISMQRYNDAFACYSKQLSLANELDDCNMQAEACGNLGISKINANDYQGALGFFEQQIATLEQVAGAVLESGRAYGNLGDCYSMLGDHEEAVKCHQKYLAAAQQLDSASDQDNAYRGLGNAHKTMGNLQHALVCFEKRLVVAHDLTDFQSKGTAYCELGNLHKILGNYEQALACFEQQLSLSKQCDDSVNEGDALCGLGLVNQKMGEYEKALRLHEEEMTVADKQNNIGRKGRAAYHLGMTHEILGNYEEAVIYQEQHLNVASRMNDQGAQALAYSALGRTHHSLGNYTQAILYLEQGRAIVQTLGRTEDEARIHHRLGLSHFADNKLEIAQDHLYRAADLLEKLREEGNQTGDYKVSLYELQEATYQVLQRVLVSIGRHEDALAVAERSRTRDFIDLLQERQGNRQSGNSISTYLENPLMTSHQITDFVRSQKATVLYYSIAAGHLYSWLITPKKGIVKFHDLLLADGDHDSEVAGDLDQSGSEGYSQAFTLLDSYITQVRDALGVEPHLNLNRTTSLSESETEDTWERGSIISAGTGPLSYMSADEDDSISLSSLSFSSSFRSSSRMKFLSRKKVQKLNGVRTNDKKLGWTGKPPLRALYELLIAPMEDALPASSSFDGEDSELALVLQGDLFLVPFPVLKGSLSKEYLFRRFRLIVIPSLQSLSTNTKVMASRRSGLDASSVMVIGNPKVPTTFGQWESNPSAEHEAKIVAELFNSKPLLGNVATKREVVRRLPKAQCVHFATHVSWKLSSLILAPQNSDERLSTSAGSPERASLDVLGDMSPDEAPALSEFLLTASDILDSKLSAKLVVIGAAHNHSSRNRITSDGVIGLTRSFLSAGAQCVLISLWPVPDLACKLLLKAFYGGLLQGMLASRALCQAMQVVQGTKQFSHPSNWAGFILVGGDSALTNKEALMSGAISKLLDNPGNCRDALKVLVHLVDKAQQRIRQGQRSSMYTAEASIDAKVKGASGWRELLKLLGFRFQRASSGIPDSVFFPSVNSADADKLATASNHLHALLGLSPTTLQALSKLVNARTVNTALVELFSHVLSCFVQGMNNVQVPLNLKLWRTVGCHELLASLGFDLIGVGKDEVMLRSGKANSRRAVQCTVQALCALTDSENPAEKEDPSFKLTKVHSASTVISNLSLISASIESDLDNRTKDSESPTQDITKSSTLRSKPSITSRPVKSEALVSSQVGLTASTPDPMRKSVPSRRLSNSQVAQAGDTNKQANPTNSYVTVNGHVRSNKRNPSASSVTDHSRTSSVTEPSDSDVESYSDIVGKHSWRDPKKHKIVNLNVSGSRQNKKSVPEIGNELSLMSSRNPHQRDIVIENPARADKATFEPLNSVGKSLPNLSNINGNGLADEHIPYRIRQPRRTLSESNDPRLANGSRSIPNGRSSSIQRQRESGSSDEDEEELARTRESKISNNNVRSKHVIIGEDRSNEKRQVLRVSSVDPPTTGESLRLPGNRTLFTRNKDAKVNHAEQLAVEMQQGRINGRTQSFQRFRADSQSSQDSIEDESRQSAAEKAAAALMNGDVRPTPQQPLAKKSNPQSFEMSQNMTGNRKLRREHLANLAHLQSSSC</sequence>
<dbReference type="SUPFAM" id="SSF48452">
    <property type="entry name" value="TPR-like"/>
    <property type="match status" value="6"/>
</dbReference>
<dbReference type="Gene3D" id="1.25.40.10">
    <property type="entry name" value="Tetratricopeptide repeat domain"/>
    <property type="match status" value="6"/>
</dbReference>
<feature type="repeat" description="TPR" evidence="1">
    <location>
        <begin position="288"/>
        <end position="321"/>
    </location>
</feature>
<dbReference type="FunFam" id="1.25.40.10:FF:000040">
    <property type="entry name" value="Tetratricopeptide repeat domain 28"/>
    <property type="match status" value="1"/>
</dbReference>
<gene>
    <name evidence="5" type="ORF">P5673_000624</name>
</gene>
<feature type="compositionally biased region" description="Low complexity" evidence="2">
    <location>
        <begin position="2220"/>
        <end position="2229"/>
    </location>
</feature>
<dbReference type="InterPro" id="IPR058900">
    <property type="entry name" value="TTC28_C"/>
</dbReference>
<feature type="domain" description="CHAT" evidence="3">
    <location>
        <begin position="1293"/>
        <end position="1602"/>
    </location>
</feature>
<dbReference type="PANTHER" id="PTHR10098:SF108">
    <property type="entry name" value="TETRATRICOPEPTIDE REPEAT PROTEIN 28"/>
    <property type="match status" value="1"/>
</dbReference>
<reference evidence="5" key="2">
    <citation type="journal article" date="2023" name="Science">
        <title>Genomic signatures of disease resistance in endangered staghorn corals.</title>
        <authorList>
            <person name="Vollmer S.V."/>
            <person name="Selwyn J.D."/>
            <person name="Despard B.A."/>
            <person name="Roesel C.L."/>
        </authorList>
    </citation>
    <scope>NUCLEOTIDE SEQUENCE</scope>
    <source>
        <strain evidence="5">K2</strain>
    </source>
</reference>
<feature type="compositionally biased region" description="Polar residues" evidence="2">
    <location>
        <begin position="1913"/>
        <end position="1937"/>
    </location>
</feature>
<feature type="compositionally biased region" description="Polar residues" evidence="2">
    <location>
        <begin position="2247"/>
        <end position="2260"/>
    </location>
</feature>
<evidence type="ECO:0000259" key="3">
    <source>
        <dbReference type="Pfam" id="PF12770"/>
    </source>
</evidence>
<organism evidence="5 6">
    <name type="scientific">Acropora cervicornis</name>
    <name type="common">Staghorn coral</name>
    <dbReference type="NCBI Taxonomy" id="6130"/>
    <lineage>
        <taxon>Eukaryota</taxon>
        <taxon>Metazoa</taxon>
        <taxon>Cnidaria</taxon>
        <taxon>Anthozoa</taxon>
        <taxon>Hexacorallia</taxon>
        <taxon>Scleractinia</taxon>
        <taxon>Astrocoeniina</taxon>
        <taxon>Acroporidae</taxon>
        <taxon>Acropora</taxon>
    </lineage>
</organism>
<reference evidence="5" key="1">
    <citation type="journal article" date="2023" name="G3 (Bethesda)">
        <title>Whole genome assembly and annotation of the endangered Caribbean coral Acropora cervicornis.</title>
        <authorList>
            <person name="Selwyn J.D."/>
            <person name="Vollmer S.V."/>
        </authorList>
    </citation>
    <scope>NUCLEOTIDE SEQUENCE</scope>
    <source>
        <strain evidence="5">K2</strain>
    </source>
</reference>
<proteinExistence type="predicted"/>
<feature type="region of interest" description="Disordered" evidence="2">
    <location>
        <begin position="1854"/>
        <end position="1974"/>
    </location>
</feature>
<keyword evidence="1" id="KW-0802">TPR repeat</keyword>
<feature type="repeat" description="TPR" evidence="1">
    <location>
        <begin position="648"/>
        <end position="681"/>
    </location>
</feature>
<dbReference type="Pfam" id="PF26117">
    <property type="entry name" value="TTC28_C"/>
    <property type="match status" value="1"/>
</dbReference>
<comment type="caution">
    <text evidence="5">The sequence shown here is derived from an EMBL/GenBank/DDBJ whole genome shotgun (WGS) entry which is preliminary data.</text>
</comment>
<feature type="compositionally biased region" description="Polar residues" evidence="2">
    <location>
        <begin position="1947"/>
        <end position="1966"/>
    </location>
</feature>
<feature type="region of interest" description="Disordered" evidence="2">
    <location>
        <begin position="2202"/>
        <end position="2264"/>
    </location>
</feature>
<dbReference type="PANTHER" id="PTHR10098">
    <property type="entry name" value="RAPSYN-RELATED"/>
    <property type="match status" value="1"/>
</dbReference>
<feature type="repeat" description="TPR" evidence="1">
    <location>
        <begin position="849"/>
        <end position="882"/>
    </location>
</feature>
<protein>
    <submittedName>
        <fullName evidence="5">Tetratricopeptide repeat protein 28</fullName>
    </submittedName>
</protein>
<dbReference type="InterPro" id="IPR019734">
    <property type="entry name" value="TPR_rpt"/>
</dbReference>
<dbReference type="InterPro" id="IPR011990">
    <property type="entry name" value="TPR-like_helical_dom_sf"/>
</dbReference>